<evidence type="ECO:0000313" key="3">
    <source>
        <dbReference type="Proteomes" id="UP000467841"/>
    </source>
</evidence>
<feature type="region of interest" description="Disordered" evidence="1">
    <location>
        <begin position="1"/>
        <end position="32"/>
    </location>
</feature>
<dbReference type="AlphaFoldDB" id="A0A6D2JSK8"/>
<gene>
    <name evidence="2" type="ORF">MERR_LOCUS31953</name>
</gene>
<organism evidence="2 3">
    <name type="scientific">Microthlaspi erraticum</name>
    <dbReference type="NCBI Taxonomy" id="1685480"/>
    <lineage>
        <taxon>Eukaryota</taxon>
        <taxon>Viridiplantae</taxon>
        <taxon>Streptophyta</taxon>
        <taxon>Embryophyta</taxon>
        <taxon>Tracheophyta</taxon>
        <taxon>Spermatophyta</taxon>
        <taxon>Magnoliopsida</taxon>
        <taxon>eudicotyledons</taxon>
        <taxon>Gunneridae</taxon>
        <taxon>Pentapetalae</taxon>
        <taxon>rosids</taxon>
        <taxon>malvids</taxon>
        <taxon>Brassicales</taxon>
        <taxon>Brassicaceae</taxon>
        <taxon>Coluteocarpeae</taxon>
        <taxon>Microthlaspi</taxon>
    </lineage>
</organism>
<dbReference type="EMBL" id="CACVBM020001307">
    <property type="protein sequence ID" value="CAA7044718.1"/>
    <property type="molecule type" value="Genomic_DNA"/>
</dbReference>
<feature type="compositionally biased region" description="Basic residues" evidence="1">
    <location>
        <begin position="55"/>
        <end position="70"/>
    </location>
</feature>
<comment type="caution">
    <text evidence="2">The sequence shown here is derived from an EMBL/GenBank/DDBJ whole genome shotgun (WGS) entry which is preliminary data.</text>
</comment>
<evidence type="ECO:0000256" key="1">
    <source>
        <dbReference type="SAM" id="MobiDB-lite"/>
    </source>
</evidence>
<feature type="region of interest" description="Disordered" evidence="1">
    <location>
        <begin position="133"/>
        <end position="244"/>
    </location>
</feature>
<evidence type="ECO:0000313" key="2">
    <source>
        <dbReference type="EMBL" id="CAA7044718.1"/>
    </source>
</evidence>
<reference evidence="2" key="1">
    <citation type="submission" date="2020-01" db="EMBL/GenBank/DDBJ databases">
        <authorList>
            <person name="Mishra B."/>
        </authorList>
    </citation>
    <scope>NUCLEOTIDE SEQUENCE [LARGE SCALE GENOMIC DNA]</scope>
</reference>
<sequence length="244" mass="27293">MRIEGEKGVKTQSAPKHWPRTRKRDFGRANSIWPTVTVEPGRNKPCSAGYFYLRDRKRSSATREPGKKRSRSAEIFVSERTDRAGRSGKHARPRPNLSAKTEFGRPNRSTATKSIGHRPKTFLGQEPLFLLQNHSAARKSRPGKLLPAVGHATPRPRTTKPREPGVTPRGRATHPRTTHERAVRPGKLRPASGRDFIGQVSPVRPQRPTTHPSDPDRSDSATIRFSGRSSRTTVPTPRSTRSPF</sequence>
<proteinExistence type="predicted"/>
<feature type="region of interest" description="Disordered" evidence="1">
    <location>
        <begin position="55"/>
        <end position="121"/>
    </location>
</feature>
<dbReference type="Proteomes" id="UP000467841">
    <property type="component" value="Unassembled WGS sequence"/>
</dbReference>
<feature type="compositionally biased region" description="Low complexity" evidence="1">
    <location>
        <begin position="228"/>
        <end position="244"/>
    </location>
</feature>
<name>A0A6D2JSK8_9BRAS</name>
<accession>A0A6D2JSK8</accession>
<protein>
    <submittedName>
        <fullName evidence="2">Uncharacterized protein</fullName>
    </submittedName>
</protein>
<keyword evidence="3" id="KW-1185">Reference proteome</keyword>